<evidence type="ECO:0000313" key="7">
    <source>
        <dbReference type="Proteomes" id="UP000799779"/>
    </source>
</evidence>
<evidence type="ECO:0000256" key="4">
    <source>
        <dbReference type="ARBA" id="ARBA00038054"/>
    </source>
</evidence>
<comment type="cofactor">
    <cofactor evidence="1">
        <name>FMN</name>
        <dbReference type="ChEBI" id="CHEBI:58210"/>
    </cofactor>
</comment>
<keyword evidence="7" id="KW-1185">Reference proteome</keyword>
<dbReference type="PANTHER" id="PTHR33798">
    <property type="entry name" value="FLAVOPROTEIN OXYGENASE"/>
    <property type="match status" value="1"/>
</dbReference>
<reference evidence="6" key="1">
    <citation type="journal article" date="2020" name="Stud. Mycol.">
        <title>101 Dothideomycetes genomes: a test case for predicting lifestyles and emergence of pathogens.</title>
        <authorList>
            <person name="Haridas S."/>
            <person name="Albert R."/>
            <person name="Binder M."/>
            <person name="Bloem J."/>
            <person name="Labutti K."/>
            <person name="Salamov A."/>
            <person name="Andreopoulos B."/>
            <person name="Baker S."/>
            <person name="Barry K."/>
            <person name="Bills G."/>
            <person name="Bluhm B."/>
            <person name="Cannon C."/>
            <person name="Castanera R."/>
            <person name="Culley D."/>
            <person name="Daum C."/>
            <person name="Ezra D."/>
            <person name="Gonzalez J."/>
            <person name="Henrissat B."/>
            <person name="Kuo A."/>
            <person name="Liang C."/>
            <person name="Lipzen A."/>
            <person name="Lutzoni F."/>
            <person name="Magnuson J."/>
            <person name="Mondo S."/>
            <person name="Nolan M."/>
            <person name="Ohm R."/>
            <person name="Pangilinan J."/>
            <person name="Park H.-J."/>
            <person name="Ramirez L."/>
            <person name="Alfaro M."/>
            <person name="Sun H."/>
            <person name="Tritt A."/>
            <person name="Yoshinaga Y."/>
            <person name="Zwiers L.-H."/>
            <person name="Turgeon B."/>
            <person name="Goodwin S."/>
            <person name="Spatafora J."/>
            <person name="Crous P."/>
            <person name="Grigoriev I."/>
        </authorList>
    </citation>
    <scope>NUCLEOTIDE SEQUENCE</scope>
    <source>
        <strain evidence="6">CBS 123094</strain>
    </source>
</reference>
<evidence type="ECO:0000256" key="1">
    <source>
        <dbReference type="ARBA" id="ARBA00001917"/>
    </source>
</evidence>
<name>A0A6A5WN30_9PLEO</name>
<accession>A0A6A5WN30</accession>
<feature type="domain" description="Flavin reductase like" evidence="5">
    <location>
        <begin position="92"/>
        <end position="241"/>
    </location>
</feature>
<evidence type="ECO:0000313" key="6">
    <source>
        <dbReference type="EMBL" id="KAF2001591.1"/>
    </source>
</evidence>
<comment type="similarity">
    <text evidence="4">Belongs to the flavoredoxin family.</text>
</comment>
<dbReference type="GO" id="GO:0010181">
    <property type="term" value="F:FMN binding"/>
    <property type="evidence" value="ECO:0007669"/>
    <property type="project" value="InterPro"/>
</dbReference>
<gene>
    <name evidence="6" type="ORF">P154DRAFT_596210</name>
</gene>
<dbReference type="Gene3D" id="2.30.110.10">
    <property type="entry name" value="Electron Transport, Fmn-binding Protein, Chain A"/>
    <property type="match status" value="1"/>
</dbReference>
<dbReference type="AlphaFoldDB" id="A0A6A5WN30"/>
<dbReference type="PANTHER" id="PTHR33798:SF5">
    <property type="entry name" value="FLAVIN REDUCTASE LIKE DOMAIN-CONTAINING PROTEIN"/>
    <property type="match status" value="1"/>
</dbReference>
<keyword evidence="3" id="KW-0288">FMN</keyword>
<dbReference type="OrthoDB" id="10250990at2759"/>
<keyword evidence="2" id="KW-0285">Flavoprotein</keyword>
<dbReference type="InterPro" id="IPR012349">
    <property type="entry name" value="Split_barrel_FMN-bd"/>
</dbReference>
<proteinExistence type="inferred from homology"/>
<dbReference type="InterPro" id="IPR002563">
    <property type="entry name" value="Flavin_Rdtase-like_dom"/>
</dbReference>
<protein>
    <recommendedName>
        <fullName evidence="5">Flavin reductase like domain-containing protein</fullName>
    </recommendedName>
</protein>
<dbReference type="Pfam" id="PF01613">
    <property type="entry name" value="Flavin_Reduct"/>
    <property type="match status" value="1"/>
</dbReference>
<dbReference type="SMART" id="SM00903">
    <property type="entry name" value="Flavin_Reduct"/>
    <property type="match status" value="1"/>
</dbReference>
<organism evidence="6 7">
    <name type="scientific">Amniculicola lignicola CBS 123094</name>
    <dbReference type="NCBI Taxonomy" id="1392246"/>
    <lineage>
        <taxon>Eukaryota</taxon>
        <taxon>Fungi</taxon>
        <taxon>Dikarya</taxon>
        <taxon>Ascomycota</taxon>
        <taxon>Pezizomycotina</taxon>
        <taxon>Dothideomycetes</taxon>
        <taxon>Pleosporomycetidae</taxon>
        <taxon>Pleosporales</taxon>
        <taxon>Amniculicolaceae</taxon>
        <taxon>Amniculicola</taxon>
    </lineage>
</organism>
<dbReference type="SUPFAM" id="SSF50475">
    <property type="entry name" value="FMN-binding split barrel"/>
    <property type="match status" value="1"/>
</dbReference>
<sequence length="295" mass="33005">MSPSVLTSGLPIEATDKEAAIKRNPHRNWETIQASRPNYDSSHFWAPSKTPVPTWNVGDGSSSDDWKQYRRLNISPDDDDRTNVQNYKLMISTTVPRPVALVTTVGKDGVSNMAPFSYFQNVCTDPPLYSLSLVGEEPNDTLRNILDTKECTLNIISDWFIEAANFSSANTPPHQSEWPMTGLTPSPSQMIRPASVAESAFSAECKLHSYQDIFNKKGTRMATLVLLEAVMWHVREDMVAKDALKATVDLKLLRPVWRGGGIIYGTCFQGFELPRPEAWRKVLEESEVARRLSSA</sequence>
<dbReference type="EMBL" id="ML977582">
    <property type="protein sequence ID" value="KAF2001591.1"/>
    <property type="molecule type" value="Genomic_DNA"/>
</dbReference>
<evidence type="ECO:0000259" key="5">
    <source>
        <dbReference type="SMART" id="SM00903"/>
    </source>
</evidence>
<evidence type="ECO:0000256" key="2">
    <source>
        <dbReference type="ARBA" id="ARBA00022630"/>
    </source>
</evidence>
<evidence type="ECO:0000256" key="3">
    <source>
        <dbReference type="ARBA" id="ARBA00022643"/>
    </source>
</evidence>
<dbReference type="Proteomes" id="UP000799779">
    <property type="component" value="Unassembled WGS sequence"/>
</dbReference>